<dbReference type="SMR" id="A0A1S3YU95"/>
<dbReference type="OMA" id="KESMEWQ"/>
<dbReference type="InterPro" id="IPR036397">
    <property type="entry name" value="RNaseH_sf"/>
</dbReference>
<dbReference type="Gene3D" id="3.30.420.10">
    <property type="entry name" value="Ribonuclease H-like superfamily/Ribonuclease H"/>
    <property type="match status" value="1"/>
</dbReference>
<protein>
    <submittedName>
        <fullName evidence="2">Uncharacterized protein YpeP-like</fullName>
    </submittedName>
</protein>
<dbReference type="PaxDb" id="4097-A0A1S3YU95"/>
<dbReference type="GO" id="GO:0004523">
    <property type="term" value="F:RNA-DNA hybrid ribonuclease activity"/>
    <property type="evidence" value="ECO:0007669"/>
    <property type="project" value="InterPro"/>
</dbReference>
<dbReference type="STRING" id="4097.A0A1S3YU95"/>
<dbReference type="GO" id="GO:0003676">
    <property type="term" value="F:nucleic acid binding"/>
    <property type="evidence" value="ECO:0007669"/>
    <property type="project" value="InterPro"/>
</dbReference>
<name>A0A1S3YU95_TOBAC</name>
<proteinExistence type="predicted"/>
<dbReference type="RefSeq" id="XP_016455570.1">
    <property type="nucleotide sequence ID" value="XM_016600084.1"/>
</dbReference>
<dbReference type="PANTHER" id="PTHR48475:SF2">
    <property type="entry name" value="RIBONUCLEASE H"/>
    <property type="match status" value="1"/>
</dbReference>
<dbReference type="SUPFAM" id="SSF53098">
    <property type="entry name" value="Ribonuclease H-like"/>
    <property type="match status" value="1"/>
</dbReference>
<dbReference type="InterPro" id="IPR012337">
    <property type="entry name" value="RNaseH-like_sf"/>
</dbReference>
<dbReference type="InterPro" id="IPR002156">
    <property type="entry name" value="RNaseH_domain"/>
</dbReference>
<dbReference type="Pfam" id="PF13456">
    <property type="entry name" value="RVT_3"/>
    <property type="match status" value="1"/>
</dbReference>
<dbReference type="PANTHER" id="PTHR48475">
    <property type="entry name" value="RIBONUCLEASE H"/>
    <property type="match status" value="1"/>
</dbReference>
<sequence length="112" mass="12487">MGTSSRVWTLFTDGASNVKGSRLGIILKPPTGNTIGQSIKTPKLTNNEAEYEAMIAGLELAKCLGTEVIEAKCDSLLVVNQVNGTFKVQEDRMQRYLDKLQLTLHRYKEWTL</sequence>
<gene>
    <name evidence="2" type="primary">LOC107779631</name>
</gene>
<accession>A0A1S3YU95</accession>
<dbReference type="CDD" id="cd09279">
    <property type="entry name" value="RNase_HI_like"/>
    <property type="match status" value="1"/>
</dbReference>
<evidence type="ECO:0000259" key="1">
    <source>
        <dbReference type="PROSITE" id="PS50879"/>
    </source>
</evidence>
<evidence type="ECO:0000313" key="2">
    <source>
        <dbReference type="RefSeq" id="XP_016455570.1"/>
    </source>
</evidence>
<dbReference type="PROSITE" id="PS50879">
    <property type="entry name" value="RNASE_H_1"/>
    <property type="match status" value="1"/>
</dbReference>
<dbReference type="AlphaFoldDB" id="A0A1S3YU95"/>
<reference evidence="2" key="1">
    <citation type="submission" date="2025-08" db="UniProtKB">
        <authorList>
            <consortium name="RefSeq"/>
        </authorList>
    </citation>
    <scope>IDENTIFICATION</scope>
</reference>
<dbReference type="OrthoDB" id="1740934at2759"/>
<organism evidence="2">
    <name type="scientific">Nicotiana tabacum</name>
    <name type="common">Common tobacco</name>
    <dbReference type="NCBI Taxonomy" id="4097"/>
    <lineage>
        <taxon>Eukaryota</taxon>
        <taxon>Viridiplantae</taxon>
        <taxon>Streptophyta</taxon>
        <taxon>Embryophyta</taxon>
        <taxon>Tracheophyta</taxon>
        <taxon>Spermatophyta</taxon>
        <taxon>Magnoliopsida</taxon>
        <taxon>eudicotyledons</taxon>
        <taxon>Gunneridae</taxon>
        <taxon>Pentapetalae</taxon>
        <taxon>asterids</taxon>
        <taxon>lamiids</taxon>
        <taxon>Solanales</taxon>
        <taxon>Solanaceae</taxon>
        <taxon>Nicotianoideae</taxon>
        <taxon>Nicotianeae</taxon>
        <taxon>Nicotiana</taxon>
    </lineage>
</organism>
<dbReference type="KEGG" id="nta:107779631"/>
<feature type="domain" description="RNase H type-1" evidence="1">
    <location>
        <begin position="4"/>
        <end position="112"/>
    </location>
</feature>